<comment type="similarity">
    <text evidence="1">Belongs to the TCP11 family.</text>
</comment>
<evidence type="ECO:0000256" key="1">
    <source>
        <dbReference type="ARBA" id="ARBA00010954"/>
    </source>
</evidence>
<evidence type="ECO:0000313" key="2">
    <source>
        <dbReference type="EMBL" id="ORX51174.1"/>
    </source>
</evidence>
<dbReference type="InterPro" id="IPR008862">
    <property type="entry name" value="Tcp11"/>
</dbReference>
<name>A0A1X2GEA3_9FUNG</name>
<organism evidence="2 3">
    <name type="scientific">Hesseltinella vesiculosa</name>
    <dbReference type="NCBI Taxonomy" id="101127"/>
    <lineage>
        <taxon>Eukaryota</taxon>
        <taxon>Fungi</taxon>
        <taxon>Fungi incertae sedis</taxon>
        <taxon>Mucoromycota</taxon>
        <taxon>Mucoromycotina</taxon>
        <taxon>Mucoromycetes</taxon>
        <taxon>Mucorales</taxon>
        <taxon>Cunninghamellaceae</taxon>
        <taxon>Hesseltinella</taxon>
    </lineage>
</organism>
<protein>
    <submittedName>
        <fullName evidence="2">Tcp11-domain-containing protein</fullName>
    </submittedName>
</protein>
<reference evidence="2 3" key="1">
    <citation type="submission" date="2016-07" db="EMBL/GenBank/DDBJ databases">
        <title>Pervasive Adenine N6-methylation of Active Genes in Fungi.</title>
        <authorList>
            <consortium name="DOE Joint Genome Institute"/>
            <person name="Mondo S.J."/>
            <person name="Dannebaum R.O."/>
            <person name="Kuo R.C."/>
            <person name="Labutti K."/>
            <person name="Haridas S."/>
            <person name="Kuo A."/>
            <person name="Salamov A."/>
            <person name="Ahrendt S.R."/>
            <person name="Lipzen A."/>
            <person name="Sullivan W."/>
            <person name="Andreopoulos W.B."/>
            <person name="Clum A."/>
            <person name="Lindquist E."/>
            <person name="Daum C."/>
            <person name="Ramamoorthy G.K."/>
            <person name="Gryganskyi A."/>
            <person name="Culley D."/>
            <person name="Magnuson J.K."/>
            <person name="James T.Y."/>
            <person name="O'Malley M.A."/>
            <person name="Stajich J.E."/>
            <person name="Spatafora J.W."/>
            <person name="Visel A."/>
            <person name="Grigoriev I.V."/>
        </authorList>
    </citation>
    <scope>NUCLEOTIDE SEQUENCE [LARGE SCALE GENOMIC DNA]</scope>
    <source>
        <strain evidence="2 3">NRRL 3301</strain>
    </source>
</reference>
<accession>A0A1X2GEA3</accession>
<dbReference type="OrthoDB" id="276323at2759"/>
<comment type="caution">
    <text evidence="2">The sequence shown here is derived from an EMBL/GenBank/DDBJ whole genome shotgun (WGS) entry which is preliminary data.</text>
</comment>
<dbReference type="Proteomes" id="UP000242146">
    <property type="component" value="Unassembled WGS sequence"/>
</dbReference>
<keyword evidence="3" id="KW-1185">Reference proteome</keyword>
<gene>
    <name evidence="2" type="ORF">DM01DRAFT_1084082</name>
</gene>
<dbReference type="PANTHER" id="PTHR12832:SF11">
    <property type="entry name" value="LD23868P"/>
    <property type="match status" value="1"/>
</dbReference>
<dbReference type="GO" id="GO:0010737">
    <property type="term" value="P:protein kinase A signaling"/>
    <property type="evidence" value="ECO:0007669"/>
    <property type="project" value="TreeGrafter"/>
</dbReference>
<dbReference type="AlphaFoldDB" id="A0A1X2GEA3"/>
<evidence type="ECO:0000313" key="3">
    <source>
        <dbReference type="Proteomes" id="UP000242146"/>
    </source>
</evidence>
<dbReference type="Pfam" id="PF05794">
    <property type="entry name" value="Tcp11"/>
    <property type="match status" value="1"/>
</dbReference>
<proteinExistence type="inferred from homology"/>
<dbReference type="PANTHER" id="PTHR12832">
    <property type="entry name" value="TESTIS-SPECIFIC PROTEIN PBS13 T-COMPLEX 11"/>
    <property type="match status" value="1"/>
</dbReference>
<sequence>MGFTTIDADCLCQSSKRPFHLESRFSVSKEKFGFEAVLENRDRIIAQIRARLQTRFVEDKRIILAAKARQKSKTTRFLSSLANAEQNRNHHLECRRSINKQLVDRAKQIAHQHRVQKSAETENRRIKLELRLQQSEKRRLAFLGQTSKPHFKSMESEQVKKLLSNFHQLGLPILDRKETWVSFSELSNLIQQQHVTASAGSLLGIILNDDIKKQSNNSRVFLSAYMIVTCRNDVMQYPEDTKNLVRSATSLLEQFENLSKQPCIHLKDFKRSWNVFLEDFNMWRDNDRGQLIKGMVDYFLELRKMHRVMDDVGLKCQLRKQLQDIKNKLYRLGGPQAITLLKEEKSNSIVGEPPATELDNKRASTDVLNRTLIRISDSFKLTASQIAHELIVDPQIKLQSFFSPETQLDARIQSNMRKAYFDNLRIDLANRMYKPGLLSVLNTIREKLSNMVLDGQHAHTRIQESFDMKLIEQAIDNGDIDIGYIVSSIVSCIKQLCAPIRDMTVAGIDNTHDPIGKLELIMPLLDDMLIDLANFQLRSIQPILSSIAVEYEQMCFQELAPLRDASCILQKLPLTYRWLNCEYRKWKSIELERHPENPSALVPTSMESLFYEGCITLLIQERLEMPETWRLDMKRWGKYRQDFHRLVITSSLLMVARNSSQLTKPKFFQLHHEIHSLLKKHSTCMDCEDLQAKLVHCMGDCTTLCSSLPAMVKRILRGQDSVFMLLQRRLLVILKNCLMTHVPATKLTLTKSNLGSVMDDFNELFAQVDSLTCYHLKVHRPWYNAIMSTIHK</sequence>
<dbReference type="EMBL" id="MCGT01000021">
    <property type="protein sequence ID" value="ORX51174.1"/>
    <property type="molecule type" value="Genomic_DNA"/>
</dbReference>
<dbReference type="STRING" id="101127.A0A1X2GEA3"/>